<reference evidence="5 6" key="1">
    <citation type="submission" date="2013-03" db="EMBL/GenBank/DDBJ databases">
        <title>The Genome Sequence of Atopobium minutum 10063974.</title>
        <authorList>
            <consortium name="The Broad Institute Genome Sequencing Platform"/>
            <person name="Earl A."/>
            <person name="Ward D."/>
            <person name="Feldgarden M."/>
            <person name="Gevers D."/>
            <person name="Lambert T."/>
            <person name="Marvaud J.-C."/>
            <person name="Courvalin P."/>
            <person name="Walker B."/>
            <person name="Young S.K."/>
            <person name="Zeng Q."/>
            <person name="Gargeya S."/>
            <person name="Fitzgerald M."/>
            <person name="Haas B."/>
            <person name="Abouelleil A."/>
            <person name="Alvarado L."/>
            <person name="Arachchi H.M."/>
            <person name="Berlin A.M."/>
            <person name="Chapman S.B."/>
            <person name="Dewar J."/>
            <person name="Goldberg J."/>
            <person name="Griggs A."/>
            <person name="Gujja S."/>
            <person name="Hansen M."/>
            <person name="Howarth C."/>
            <person name="Imamovic A."/>
            <person name="Larimer J."/>
            <person name="McCowan C."/>
            <person name="Murphy C."/>
            <person name="Neiman D."/>
            <person name="Pearson M."/>
            <person name="Priest M."/>
            <person name="Roberts A."/>
            <person name="Saif S."/>
            <person name="Shea T."/>
            <person name="Sisk P."/>
            <person name="Sykes S."/>
            <person name="Wortman J."/>
            <person name="Nusbaum C."/>
            <person name="Birren B."/>
        </authorList>
    </citation>
    <scope>NUCLEOTIDE SEQUENCE [LARGE SCALE GENOMIC DNA]</scope>
    <source>
        <strain evidence="5 6">10063974</strain>
    </source>
</reference>
<evidence type="ECO:0000256" key="3">
    <source>
        <dbReference type="ARBA" id="ARBA00023163"/>
    </source>
</evidence>
<proteinExistence type="predicted"/>
<keyword evidence="6" id="KW-1185">Reference proteome</keyword>
<organism evidence="5 6">
    <name type="scientific">Atopobium minutum 10063974</name>
    <dbReference type="NCBI Taxonomy" id="997872"/>
    <lineage>
        <taxon>Bacteria</taxon>
        <taxon>Bacillati</taxon>
        <taxon>Actinomycetota</taxon>
        <taxon>Coriobacteriia</taxon>
        <taxon>Coriobacteriales</taxon>
        <taxon>Atopobiaceae</taxon>
        <taxon>Atopobium</taxon>
    </lineage>
</organism>
<dbReference type="PATRIC" id="fig|997872.3.peg.224"/>
<feature type="domain" description="HTH cro/C1-type" evidence="4">
    <location>
        <begin position="5"/>
        <end position="60"/>
    </location>
</feature>
<evidence type="ECO:0000259" key="4">
    <source>
        <dbReference type="PROSITE" id="PS50943"/>
    </source>
</evidence>
<dbReference type="RefSeq" id="WP_002562999.1">
    <property type="nucleotide sequence ID" value="NZ_KB822533.1"/>
</dbReference>
<dbReference type="SMART" id="SM00530">
    <property type="entry name" value="HTH_XRE"/>
    <property type="match status" value="1"/>
</dbReference>
<dbReference type="CDD" id="cd06529">
    <property type="entry name" value="S24_LexA-like"/>
    <property type="match status" value="1"/>
</dbReference>
<dbReference type="PANTHER" id="PTHR40661">
    <property type="match status" value="1"/>
</dbReference>
<sequence length="215" mass="24196">MLYELKNIRKSSGYTQAGMANAIDVPLSTYRNWEQCLNAPQDIETIKKIADILHTSMESLLGYDAVLPGYISENIDDHFVYVPLFGRIAAGEPLYMDKVDNHVLTPKELTRKYPHAFFLTIDGESMNRVLPNGCYALINPDEKQVIDGVAYAVCVNGYDATVKRVRQLENGVELVPDSTDPTFHPMVYDHTVAGTESITIIGRVVWYTVPFDFEI</sequence>
<evidence type="ECO:0000313" key="6">
    <source>
        <dbReference type="Proteomes" id="UP000012651"/>
    </source>
</evidence>
<dbReference type="Pfam" id="PF01381">
    <property type="entry name" value="HTH_3"/>
    <property type="match status" value="1"/>
</dbReference>
<keyword evidence="1" id="KW-0805">Transcription regulation</keyword>
<dbReference type="Pfam" id="PF00717">
    <property type="entry name" value="Peptidase_S24"/>
    <property type="match status" value="1"/>
</dbReference>
<dbReference type="InterPro" id="IPR039418">
    <property type="entry name" value="LexA-like"/>
</dbReference>
<accession>N2BQW9</accession>
<dbReference type="Gene3D" id="1.10.260.40">
    <property type="entry name" value="lambda repressor-like DNA-binding domains"/>
    <property type="match status" value="1"/>
</dbReference>
<dbReference type="Proteomes" id="UP000012651">
    <property type="component" value="Unassembled WGS sequence"/>
</dbReference>
<dbReference type="CDD" id="cd00093">
    <property type="entry name" value="HTH_XRE"/>
    <property type="match status" value="1"/>
</dbReference>
<dbReference type="GO" id="GO:0003677">
    <property type="term" value="F:DNA binding"/>
    <property type="evidence" value="ECO:0007669"/>
    <property type="project" value="UniProtKB-KW"/>
</dbReference>
<dbReference type="PROSITE" id="PS50943">
    <property type="entry name" value="HTH_CROC1"/>
    <property type="match status" value="1"/>
</dbReference>
<dbReference type="Gene3D" id="2.10.109.10">
    <property type="entry name" value="Umud Fragment, subunit A"/>
    <property type="match status" value="1"/>
</dbReference>
<dbReference type="InterPro" id="IPR001387">
    <property type="entry name" value="Cro/C1-type_HTH"/>
</dbReference>
<dbReference type="SUPFAM" id="SSF47413">
    <property type="entry name" value="lambda repressor-like DNA-binding domains"/>
    <property type="match status" value="1"/>
</dbReference>
<protein>
    <recommendedName>
        <fullName evidence="4">HTH cro/C1-type domain-containing protein</fullName>
    </recommendedName>
</protein>
<dbReference type="EMBL" id="AGXC01000001">
    <property type="protein sequence ID" value="EMZ42666.1"/>
    <property type="molecule type" value="Genomic_DNA"/>
</dbReference>
<evidence type="ECO:0000256" key="1">
    <source>
        <dbReference type="ARBA" id="ARBA00023015"/>
    </source>
</evidence>
<keyword evidence="3" id="KW-0804">Transcription</keyword>
<dbReference type="InterPro" id="IPR036286">
    <property type="entry name" value="LexA/Signal_pep-like_sf"/>
</dbReference>
<keyword evidence="2" id="KW-0238">DNA-binding</keyword>
<dbReference type="SUPFAM" id="SSF51306">
    <property type="entry name" value="LexA/Signal peptidase"/>
    <property type="match status" value="1"/>
</dbReference>
<dbReference type="InterPro" id="IPR015927">
    <property type="entry name" value="Peptidase_S24_S26A/B/C"/>
</dbReference>
<comment type="caution">
    <text evidence="5">The sequence shown here is derived from an EMBL/GenBank/DDBJ whole genome shotgun (WGS) entry which is preliminary data.</text>
</comment>
<dbReference type="AlphaFoldDB" id="N2BQW9"/>
<dbReference type="OrthoDB" id="194368at2"/>
<dbReference type="PANTHER" id="PTHR40661:SF3">
    <property type="entry name" value="FELS-1 PROPHAGE TRANSCRIPTIONAL REGULATOR"/>
    <property type="match status" value="1"/>
</dbReference>
<evidence type="ECO:0000313" key="5">
    <source>
        <dbReference type="EMBL" id="EMZ42666.1"/>
    </source>
</evidence>
<dbReference type="InterPro" id="IPR010982">
    <property type="entry name" value="Lambda_DNA-bd_dom_sf"/>
</dbReference>
<dbReference type="HOGENOM" id="CLU_066192_1_1_11"/>
<evidence type="ECO:0000256" key="2">
    <source>
        <dbReference type="ARBA" id="ARBA00023125"/>
    </source>
</evidence>
<gene>
    <name evidence="5" type="ORF">HMPREF1091_00224</name>
</gene>
<name>N2BQW9_9ACTN</name>